<name>A0ABM5WPN7_9BURK</name>
<gene>
    <name evidence="2" type="ORF">AT302_24860</name>
</gene>
<feature type="signal peptide" evidence="1">
    <location>
        <begin position="1"/>
        <end position="31"/>
    </location>
</feature>
<proteinExistence type="predicted"/>
<reference evidence="3" key="1">
    <citation type="submission" date="2015-12" db="EMBL/GenBank/DDBJ databases">
        <title>Complete genome sequence of Pandoraea norimbergensis DSM 11628.</title>
        <authorList>
            <person name="Ee R."/>
            <person name="Lim Y.-L."/>
            <person name="Yong D."/>
            <person name="Yin W.-F."/>
            <person name="Chan K.-G."/>
        </authorList>
    </citation>
    <scope>NUCLEOTIDE SEQUENCE [LARGE SCALE GENOMIC DNA]</scope>
    <source>
        <strain evidence="3">DSM 11628</strain>
    </source>
</reference>
<dbReference type="RefSeq" id="WP_058379401.1">
    <property type="nucleotide sequence ID" value="NZ_CP013480.3"/>
</dbReference>
<evidence type="ECO:0000256" key="1">
    <source>
        <dbReference type="SAM" id="SignalP"/>
    </source>
</evidence>
<keyword evidence="3" id="KW-1185">Reference proteome</keyword>
<organism evidence="2 3">
    <name type="scientific">Pandoraea norimbergensis</name>
    <dbReference type="NCBI Taxonomy" id="93219"/>
    <lineage>
        <taxon>Bacteria</taxon>
        <taxon>Pseudomonadati</taxon>
        <taxon>Pseudomonadota</taxon>
        <taxon>Betaproteobacteria</taxon>
        <taxon>Burkholderiales</taxon>
        <taxon>Burkholderiaceae</taxon>
        <taxon>Pandoraea</taxon>
    </lineage>
</organism>
<keyword evidence="1" id="KW-0732">Signal</keyword>
<protein>
    <submittedName>
        <fullName evidence="2">Uncharacterized protein</fullName>
    </submittedName>
</protein>
<evidence type="ECO:0000313" key="3">
    <source>
        <dbReference type="Proteomes" id="UP000060277"/>
    </source>
</evidence>
<sequence length="236" mass="23987">MKHSTYFIRPTLAACLLAATASLPMSGVAQTAVMQAPQAASICGTSAVMTTTLQGTYQLEGEGPLPIALVLAPRDGATGVGPRTFQVTGLVSEGEHRFGVSGTAYCTGAAGKAGNETPATLAFDITMSGGFHDTPVDDELRRAWPAGKAPKRASSVGTSVVHAEVALSSMQGWAEAMRTIVLTGQRVMGPRHVSATVSFASAVAPVIPVIPVIPVTPVTPVTPGNGTASGQAGHVR</sequence>
<dbReference type="Proteomes" id="UP000060277">
    <property type="component" value="Chromosome"/>
</dbReference>
<accession>A0ABM5WPN7</accession>
<feature type="chain" id="PRO_5045116746" evidence="1">
    <location>
        <begin position="32"/>
        <end position="236"/>
    </location>
</feature>
<dbReference type="EMBL" id="CP013480">
    <property type="protein sequence ID" value="ALS62544.1"/>
    <property type="molecule type" value="Genomic_DNA"/>
</dbReference>
<evidence type="ECO:0000313" key="2">
    <source>
        <dbReference type="EMBL" id="ALS62544.1"/>
    </source>
</evidence>